<name>A0A376H4N7_ENTGA</name>
<dbReference type="AlphaFoldDB" id="A0A376H4N7"/>
<dbReference type="SUPFAM" id="SSF54211">
    <property type="entry name" value="Ribosomal protein S5 domain 2-like"/>
    <property type="match status" value="1"/>
</dbReference>
<proteinExistence type="inferred from homology"/>
<dbReference type="PANTHER" id="PTHR10977">
    <property type="entry name" value="DIPHOSPHOMEVALONATE DECARBOXYLASE"/>
    <property type="match status" value="1"/>
</dbReference>
<keyword evidence="6" id="KW-0443">Lipid metabolism</keyword>
<reference evidence="10 11" key="1">
    <citation type="submission" date="2018-06" db="EMBL/GenBank/DDBJ databases">
        <authorList>
            <consortium name="Pathogen Informatics"/>
            <person name="Doyle S."/>
        </authorList>
    </citation>
    <scope>NUCLEOTIDE SEQUENCE [LARGE SCALE GENOMIC DNA]</scope>
    <source>
        <strain evidence="10 11">NCTC12360</strain>
    </source>
</reference>
<dbReference type="Gene3D" id="3.30.230.10">
    <property type="match status" value="1"/>
</dbReference>
<dbReference type="EMBL" id="UFYW01000001">
    <property type="protein sequence ID" value="STD84134.1"/>
    <property type="molecule type" value="Genomic_DNA"/>
</dbReference>
<dbReference type="EC" id="4.1.1.33" evidence="2"/>
<accession>A0A376H4N7</accession>
<evidence type="ECO:0000256" key="3">
    <source>
        <dbReference type="ARBA" id="ARBA00022516"/>
    </source>
</evidence>
<evidence type="ECO:0000256" key="4">
    <source>
        <dbReference type="ARBA" id="ARBA00022741"/>
    </source>
</evidence>
<feature type="domain" description="Mvd1 C-terminal" evidence="8">
    <location>
        <begin position="177"/>
        <end position="311"/>
    </location>
</feature>
<evidence type="ECO:0000256" key="5">
    <source>
        <dbReference type="ARBA" id="ARBA00022840"/>
    </source>
</evidence>
<evidence type="ECO:0000256" key="2">
    <source>
        <dbReference type="ARBA" id="ARBA00012296"/>
    </source>
</evidence>
<dbReference type="OrthoDB" id="5498344at2"/>
<evidence type="ECO:0000313" key="10">
    <source>
        <dbReference type="EMBL" id="STD84134.1"/>
    </source>
</evidence>
<dbReference type="InterPro" id="IPR041431">
    <property type="entry name" value="Mvd1_C"/>
</dbReference>
<dbReference type="SUPFAM" id="SSF55060">
    <property type="entry name" value="GHMP Kinase, C-terminal domain"/>
    <property type="match status" value="1"/>
</dbReference>
<keyword evidence="11" id="KW-1185">Reference proteome</keyword>
<evidence type="ECO:0000256" key="6">
    <source>
        <dbReference type="ARBA" id="ARBA00023098"/>
    </source>
</evidence>
<dbReference type="Pfam" id="PF18376">
    <property type="entry name" value="MDD_C"/>
    <property type="match status" value="1"/>
</dbReference>
<dbReference type="FunFam" id="3.30.230.10:FF:000072">
    <property type="entry name" value="Diphosphomevalonate decarboxylase"/>
    <property type="match status" value="1"/>
</dbReference>
<dbReference type="GO" id="GO:0019287">
    <property type="term" value="P:isopentenyl diphosphate biosynthetic process, mevalonate pathway"/>
    <property type="evidence" value="ECO:0007669"/>
    <property type="project" value="InterPro"/>
</dbReference>
<evidence type="ECO:0000259" key="8">
    <source>
        <dbReference type="Pfam" id="PF18376"/>
    </source>
</evidence>
<keyword evidence="3" id="KW-0444">Lipid biosynthesis</keyword>
<evidence type="ECO:0000256" key="1">
    <source>
        <dbReference type="ARBA" id="ARBA00008831"/>
    </source>
</evidence>
<dbReference type="NCBIfam" id="TIGR01240">
    <property type="entry name" value="mevDPdecarb"/>
    <property type="match status" value="1"/>
</dbReference>
<organism evidence="10 11">
    <name type="scientific">Enterococcus gallinarum</name>
    <dbReference type="NCBI Taxonomy" id="1353"/>
    <lineage>
        <taxon>Bacteria</taxon>
        <taxon>Bacillati</taxon>
        <taxon>Bacillota</taxon>
        <taxon>Bacilli</taxon>
        <taxon>Lactobacillales</taxon>
        <taxon>Enterococcaceae</taxon>
        <taxon>Enterococcus</taxon>
    </lineage>
</organism>
<dbReference type="InterPro" id="IPR036554">
    <property type="entry name" value="GHMP_kinase_C_sf"/>
</dbReference>
<dbReference type="GO" id="GO:0004163">
    <property type="term" value="F:diphosphomevalonate decarboxylase activity"/>
    <property type="evidence" value="ECO:0007669"/>
    <property type="project" value="UniProtKB-EC"/>
</dbReference>
<dbReference type="GO" id="GO:0005829">
    <property type="term" value="C:cytosol"/>
    <property type="evidence" value="ECO:0007669"/>
    <property type="project" value="InterPro"/>
</dbReference>
<keyword evidence="4" id="KW-0547">Nucleotide-binding</keyword>
<dbReference type="InterPro" id="IPR020568">
    <property type="entry name" value="Ribosomal_Su5_D2-typ_SF"/>
</dbReference>
<dbReference type="GO" id="GO:0005524">
    <property type="term" value="F:ATP binding"/>
    <property type="evidence" value="ECO:0007669"/>
    <property type="project" value="UniProtKB-KW"/>
</dbReference>
<dbReference type="InterPro" id="IPR029765">
    <property type="entry name" value="Mev_diP_decarb"/>
</dbReference>
<dbReference type="InterPro" id="IPR005935">
    <property type="entry name" value="Mev_decarb"/>
</dbReference>
<dbReference type="RefSeq" id="WP_060813069.1">
    <property type="nucleotide sequence ID" value="NZ_JBHULA010000042.1"/>
</dbReference>
<dbReference type="InterPro" id="IPR014721">
    <property type="entry name" value="Ribsml_uS5_D2-typ_fold_subgr"/>
</dbReference>
<evidence type="ECO:0000313" key="11">
    <source>
        <dbReference type="Proteomes" id="UP000254807"/>
    </source>
</evidence>
<feature type="domain" description="Diphosphomevalonate decarboxylase-like N-terminal" evidence="9">
    <location>
        <begin position="8"/>
        <end position="160"/>
    </location>
</feature>
<dbReference type="Proteomes" id="UP000254807">
    <property type="component" value="Unassembled WGS sequence"/>
</dbReference>
<dbReference type="Gene3D" id="3.30.70.890">
    <property type="entry name" value="GHMP kinase, C-terminal domain"/>
    <property type="match status" value="1"/>
</dbReference>
<dbReference type="InterPro" id="IPR053859">
    <property type="entry name" value="MVD-like_N"/>
</dbReference>
<gene>
    <name evidence="10" type="ORF">NCTC12360_02659</name>
</gene>
<protein>
    <recommendedName>
        <fullName evidence="2">diphosphomevalonate decarboxylase</fullName>
        <ecNumber evidence="2">4.1.1.33</ecNumber>
    </recommendedName>
</protein>
<keyword evidence="7" id="KW-0456">Lyase</keyword>
<dbReference type="PANTHER" id="PTHR10977:SF3">
    <property type="entry name" value="DIPHOSPHOMEVALONATE DECARBOXYLASE"/>
    <property type="match status" value="1"/>
</dbReference>
<dbReference type="PIRSF" id="PIRSF015950">
    <property type="entry name" value="Mev_P_decrbx"/>
    <property type="match status" value="1"/>
</dbReference>
<evidence type="ECO:0000259" key="9">
    <source>
        <dbReference type="Pfam" id="PF22700"/>
    </source>
</evidence>
<dbReference type="Pfam" id="PF22700">
    <property type="entry name" value="MVD-like_N"/>
    <property type="match status" value="1"/>
</dbReference>
<keyword evidence="5" id="KW-0067">ATP-binding</keyword>
<sequence>MYKGKARAYTNIALIKYWGKENETLILPMNNSLSLTLDAFYTETSVTFSEEYTQDRFFLDGKQQSEAATKKISAFLDLVRAKANCPFFAQVNSRNFVPTAAGLASSASGLAALAGACNAALDLQLSQTELSRLARRGSGSACRSIFGGFVEWHTGDDDTSYATPIASEGWEKELSMLFILINDKEKDVSSRDGMRRTVETSSYYSGWLESTPQDLKKLKQAIREKDFQLLGETTEANALKMHATTMAATPPFTYWSPESLRAMDCVRSLRQKGLACYFTMDAGPNVKVLCQRKNEEAILTQLKKDFHPEQLIVAHAGQGLVDLPMTVTDPSMTNEGVSK</sequence>
<comment type="similarity">
    <text evidence="1">Belongs to the diphosphomevalonate decarboxylase family.</text>
</comment>
<evidence type="ECO:0000256" key="7">
    <source>
        <dbReference type="ARBA" id="ARBA00023239"/>
    </source>
</evidence>